<dbReference type="SUPFAM" id="SSF55144">
    <property type="entry name" value="LigT-like"/>
    <property type="match status" value="1"/>
</dbReference>
<comment type="caution">
    <text evidence="1">The sequence shown here is derived from an EMBL/GenBank/DDBJ whole genome shotgun (WGS) entry which is preliminary data.</text>
</comment>
<dbReference type="STRING" id="229919.GCA_001050195_02943"/>
<dbReference type="Pfam" id="PF13563">
    <property type="entry name" value="2_5_RNA_ligase2"/>
    <property type="match status" value="1"/>
</dbReference>
<dbReference type="PANTHER" id="PTHR37474:SF1">
    <property type="entry name" value="2'-5' RNA LIGASE FAMILY PROTEIN"/>
    <property type="match status" value="1"/>
</dbReference>
<evidence type="ECO:0000313" key="1">
    <source>
        <dbReference type="EMBL" id="HCE17073.1"/>
    </source>
</evidence>
<evidence type="ECO:0008006" key="3">
    <source>
        <dbReference type="Google" id="ProtNLM"/>
    </source>
</evidence>
<dbReference type="PANTHER" id="PTHR37474">
    <property type="entry name" value="RNA LIGASE/CYCLIC NUCLEOTIDE PHOSPHODIESTERASE"/>
    <property type="match status" value="1"/>
</dbReference>
<name>A0A3D1JF01_9CHLR</name>
<organism evidence="1 2">
    <name type="scientific">Anaerolinea thermolimosa</name>
    <dbReference type="NCBI Taxonomy" id="229919"/>
    <lineage>
        <taxon>Bacteria</taxon>
        <taxon>Bacillati</taxon>
        <taxon>Chloroflexota</taxon>
        <taxon>Anaerolineae</taxon>
        <taxon>Anaerolineales</taxon>
        <taxon>Anaerolineaceae</taxon>
        <taxon>Anaerolinea</taxon>
    </lineage>
</organism>
<gene>
    <name evidence="1" type="ORF">DEQ80_04360</name>
</gene>
<dbReference type="AlphaFoldDB" id="A0A3D1JF01"/>
<dbReference type="EMBL" id="DPBP01000020">
    <property type="protein sequence ID" value="HCE17073.1"/>
    <property type="molecule type" value="Genomic_DNA"/>
</dbReference>
<sequence length="178" mass="20320">MLFPQATSLCIIPPAEMCDEIDSLRRRFGHPATYVPPHITLVYPPFIPPERWPVFCLELAEFFTQTPPFEVTLHRVERFHGLSMALWLVPEDPDPLIALSHGIRQRFSGPIEPLPTDFLPHLSVGSFDDLASLEAAHHAIEAIWKPRTFMVDRLFYLVQQPGGGLWAVRDYLRLGQNP</sequence>
<evidence type="ECO:0000313" key="2">
    <source>
        <dbReference type="Proteomes" id="UP000264141"/>
    </source>
</evidence>
<protein>
    <recommendedName>
        <fullName evidence="3">2'-5' RNA ligase family protein</fullName>
    </recommendedName>
</protein>
<proteinExistence type="predicted"/>
<accession>A0A3D1JF01</accession>
<dbReference type="Proteomes" id="UP000264141">
    <property type="component" value="Unassembled WGS sequence"/>
</dbReference>
<reference evidence="1 2" key="1">
    <citation type="journal article" date="2018" name="Nat. Biotechnol.">
        <title>A standardized bacterial taxonomy based on genome phylogeny substantially revises the tree of life.</title>
        <authorList>
            <person name="Parks D.H."/>
            <person name="Chuvochina M."/>
            <person name="Waite D.W."/>
            <person name="Rinke C."/>
            <person name="Skarshewski A."/>
            <person name="Chaumeil P.A."/>
            <person name="Hugenholtz P."/>
        </authorList>
    </citation>
    <scope>NUCLEOTIDE SEQUENCE [LARGE SCALE GENOMIC DNA]</scope>
    <source>
        <strain evidence="1">UBA8781</strain>
    </source>
</reference>
<dbReference type="Gene3D" id="3.90.1140.10">
    <property type="entry name" value="Cyclic phosphodiesterase"/>
    <property type="match status" value="1"/>
</dbReference>
<dbReference type="InterPro" id="IPR009097">
    <property type="entry name" value="Cyclic_Pdiesterase"/>
</dbReference>